<evidence type="ECO:0000256" key="1">
    <source>
        <dbReference type="SAM" id="SignalP"/>
    </source>
</evidence>
<sequence>MNRNTILVLCLFFFNSIVSSASVQYAGLNGAEMNGVDSETEELSDQSDIQFVLPGINLSLSSEELVIDEQRYFTAINSFSITKDNSGVKKMKTVGEGFIKFESSVRSTFSPEKFEYVISKSPKSIVLFKDSNTILVPSEEIIEADDNELESITSYEYLELNLDELKNVHATLESPLIPASSCLSLSPRNGTSGSVSLSFSNGVYIRKYGSGTASQSFVPAVAYSMALSRSVKIAESFSGTHSCSVSGGNSVRLFYKVFTFSGSPMYRKVTYDSVNGEISTGKLVKMQTRKYLAGIPPIYYCVTSANTDLMCGVPGIQFEDDNGDQITSHSL</sequence>
<organism evidence="2 3">
    <name type="scientific">[Candida] railenensis</name>
    <dbReference type="NCBI Taxonomy" id="45579"/>
    <lineage>
        <taxon>Eukaryota</taxon>
        <taxon>Fungi</taxon>
        <taxon>Dikarya</taxon>
        <taxon>Ascomycota</taxon>
        <taxon>Saccharomycotina</taxon>
        <taxon>Pichiomycetes</taxon>
        <taxon>Debaryomycetaceae</taxon>
        <taxon>Kurtzmaniella</taxon>
    </lineage>
</organism>
<accession>A0A9P0VXG7</accession>
<dbReference type="Proteomes" id="UP000837801">
    <property type="component" value="Unassembled WGS sequence"/>
</dbReference>
<keyword evidence="3" id="KW-1185">Reference proteome</keyword>
<feature type="signal peptide" evidence="1">
    <location>
        <begin position="1"/>
        <end position="20"/>
    </location>
</feature>
<keyword evidence="1" id="KW-0732">Signal</keyword>
<gene>
    <name evidence="2" type="ORF">CLIB1423_05S03334</name>
</gene>
<proteinExistence type="predicted"/>
<name>A0A9P0VXG7_9ASCO</name>
<evidence type="ECO:0000313" key="2">
    <source>
        <dbReference type="EMBL" id="CAH2351999.1"/>
    </source>
</evidence>
<dbReference type="OrthoDB" id="4014264at2759"/>
<feature type="chain" id="PRO_5040247414" evidence="1">
    <location>
        <begin position="21"/>
        <end position="331"/>
    </location>
</feature>
<evidence type="ECO:0000313" key="3">
    <source>
        <dbReference type="Proteomes" id="UP000837801"/>
    </source>
</evidence>
<protein>
    <submittedName>
        <fullName evidence="2">Uncharacterized protein</fullName>
    </submittedName>
</protein>
<comment type="caution">
    <text evidence="2">The sequence shown here is derived from an EMBL/GenBank/DDBJ whole genome shotgun (WGS) entry which is preliminary data.</text>
</comment>
<dbReference type="EMBL" id="CAKXYY010000005">
    <property type="protein sequence ID" value="CAH2351999.1"/>
    <property type="molecule type" value="Genomic_DNA"/>
</dbReference>
<dbReference type="AlphaFoldDB" id="A0A9P0VXG7"/>
<reference evidence="2" key="1">
    <citation type="submission" date="2022-03" db="EMBL/GenBank/DDBJ databases">
        <authorList>
            <person name="Legras J.-L."/>
            <person name="Devillers H."/>
            <person name="Grondin C."/>
        </authorList>
    </citation>
    <scope>NUCLEOTIDE SEQUENCE</scope>
    <source>
        <strain evidence="2">CLIB 1423</strain>
    </source>
</reference>